<dbReference type="SUPFAM" id="SSF53448">
    <property type="entry name" value="Nucleotide-diphospho-sugar transferases"/>
    <property type="match status" value="1"/>
</dbReference>
<keyword evidence="7 8" id="KW-0501">Molybdenum cofactor biosynthesis</keyword>
<proteinExistence type="inferred from homology"/>
<dbReference type="GO" id="GO:0061603">
    <property type="term" value="F:molybdenum cofactor guanylyltransferase activity"/>
    <property type="evidence" value="ECO:0007669"/>
    <property type="project" value="UniProtKB-EC"/>
</dbReference>
<keyword evidence="1 8" id="KW-0963">Cytoplasm</keyword>
<feature type="binding site" evidence="8">
    <location>
        <position position="97"/>
    </location>
    <ligand>
        <name>Mg(2+)</name>
        <dbReference type="ChEBI" id="CHEBI:18420"/>
    </ligand>
</feature>
<dbReference type="InterPro" id="IPR025877">
    <property type="entry name" value="MobA-like_NTP_Trfase"/>
</dbReference>
<organism evidence="10">
    <name type="scientific">Sulfurovum sp. enrichment culture clone C5</name>
    <dbReference type="NCBI Taxonomy" id="497650"/>
    <lineage>
        <taxon>Bacteria</taxon>
        <taxon>Pseudomonadati</taxon>
        <taxon>Campylobacterota</taxon>
        <taxon>Epsilonproteobacteria</taxon>
        <taxon>Campylobacterales</taxon>
        <taxon>Sulfurovaceae</taxon>
        <taxon>Sulfurovum</taxon>
        <taxon>environmental samples</taxon>
    </lineage>
</organism>
<dbReference type="AlphaFoldDB" id="A0A0S4XNK9"/>
<comment type="caution">
    <text evidence="8">Lacks conserved residue(s) required for the propagation of feature annotation.</text>
</comment>
<comment type="subcellular location">
    <subcellularLocation>
        <location evidence="8">Cytoplasm</location>
    </subcellularLocation>
</comment>
<keyword evidence="10" id="KW-0548">Nucleotidyltransferase</keyword>
<keyword evidence="5 8" id="KW-0460">Magnesium</keyword>
<dbReference type="PANTHER" id="PTHR19136:SF81">
    <property type="entry name" value="MOLYBDENUM COFACTOR GUANYLYLTRANSFERASE"/>
    <property type="match status" value="1"/>
</dbReference>
<dbReference type="EC" id="2.7.7.77" evidence="8"/>
<keyword evidence="2 8" id="KW-0808">Transferase</keyword>
<gene>
    <name evidence="8 10" type="primary">mobA</name>
    <name evidence="10" type="ORF">BN3087_50005</name>
</gene>
<feature type="domain" description="MobA-like NTP transferase" evidence="9">
    <location>
        <begin position="9"/>
        <end position="162"/>
    </location>
</feature>
<evidence type="ECO:0000313" key="10">
    <source>
        <dbReference type="EMBL" id="CUV65898.1"/>
    </source>
</evidence>
<evidence type="ECO:0000256" key="6">
    <source>
        <dbReference type="ARBA" id="ARBA00023134"/>
    </source>
</evidence>
<comment type="similarity">
    <text evidence="8">Belongs to the MobA family.</text>
</comment>
<name>A0A0S4XNK9_9BACT</name>
<dbReference type="Pfam" id="PF12804">
    <property type="entry name" value="NTP_transf_3"/>
    <property type="match status" value="1"/>
</dbReference>
<keyword evidence="3 8" id="KW-0479">Metal-binding</keyword>
<evidence type="ECO:0000259" key="9">
    <source>
        <dbReference type="Pfam" id="PF12804"/>
    </source>
</evidence>
<dbReference type="EMBL" id="FAXN01000051">
    <property type="protein sequence ID" value="CUV65898.1"/>
    <property type="molecule type" value="Genomic_DNA"/>
</dbReference>
<dbReference type="Gene3D" id="3.90.550.10">
    <property type="entry name" value="Spore Coat Polysaccharide Biosynthesis Protein SpsA, Chain A"/>
    <property type="match status" value="1"/>
</dbReference>
<protein>
    <recommendedName>
        <fullName evidence="8">Probable molybdenum cofactor guanylyltransferase</fullName>
        <shortName evidence="8">MoCo guanylyltransferase</shortName>
        <ecNumber evidence="8">2.7.7.77</ecNumber>
    </recommendedName>
    <alternativeName>
        <fullName evidence="8">GTP:molybdopterin guanylyltransferase</fullName>
    </alternativeName>
    <alternativeName>
        <fullName evidence="8">Mo-MPT guanylyltransferase</fullName>
    </alternativeName>
    <alternativeName>
        <fullName evidence="8">Molybdopterin guanylyltransferase</fullName>
    </alternativeName>
    <alternativeName>
        <fullName evidence="8">Molybdopterin-guanine dinucleotide synthase</fullName>
        <shortName evidence="8">MGD synthase</shortName>
    </alternativeName>
</protein>
<evidence type="ECO:0000256" key="7">
    <source>
        <dbReference type="ARBA" id="ARBA00023150"/>
    </source>
</evidence>
<dbReference type="InterPro" id="IPR013482">
    <property type="entry name" value="Molybde_CF_guanTrfase"/>
</dbReference>
<evidence type="ECO:0000256" key="1">
    <source>
        <dbReference type="ARBA" id="ARBA00022490"/>
    </source>
</evidence>
<feature type="binding site" evidence="8">
    <location>
        <begin position="12"/>
        <end position="14"/>
    </location>
    <ligand>
        <name>GTP</name>
        <dbReference type="ChEBI" id="CHEBI:37565"/>
    </ligand>
</feature>
<dbReference type="GO" id="GO:1902758">
    <property type="term" value="P:bis(molybdopterin guanine dinucleotide)molybdenum biosynthetic process"/>
    <property type="evidence" value="ECO:0007669"/>
    <property type="project" value="TreeGrafter"/>
</dbReference>
<evidence type="ECO:0000256" key="8">
    <source>
        <dbReference type="HAMAP-Rule" id="MF_00316"/>
    </source>
</evidence>
<feature type="binding site" evidence="8">
    <location>
        <position position="97"/>
    </location>
    <ligand>
        <name>GTP</name>
        <dbReference type="ChEBI" id="CHEBI:37565"/>
    </ligand>
</feature>
<keyword evidence="4 8" id="KW-0547">Nucleotide-binding</keyword>
<dbReference type="GO" id="GO:0005737">
    <property type="term" value="C:cytoplasm"/>
    <property type="evidence" value="ECO:0007669"/>
    <property type="project" value="UniProtKB-SubCell"/>
</dbReference>
<keyword evidence="6 8" id="KW-0342">GTP-binding</keyword>
<evidence type="ECO:0000256" key="5">
    <source>
        <dbReference type="ARBA" id="ARBA00022842"/>
    </source>
</evidence>
<sequence>MKKLSKIPAILFAGGKSSRMGEDKALLPFGGYDSLAEFGYRKLEKIFENVYISSKSNKFDFNPHVILDKYEQSSPLVGIISVFDEIKSDAFFVLSVDMPLVEEKDIIQLLDFLDQNMDCDALIAQSPSGIEPLFGIYKRGIYGNAIKFLNDDNHKLNALIKQSRSNFLKFYNEDIFININYRSDYENALRLI</sequence>
<dbReference type="GO" id="GO:0005525">
    <property type="term" value="F:GTP binding"/>
    <property type="evidence" value="ECO:0007669"/>
    <property type="project" value="UniProtKB-UniRule"/>
</dbReference>
<feature type="binding site" evidence="8">
    <location>
        <position position="24"/>
    </location>
    <ligand>
        <name>GTP</name>
        <dbReference type="ChEBI" id="CHEBI:37565"/>
    </ligand>
</feature>
<dbReference type="InterPro" id="IPR029044">
    <property type="entry name" value="Nucleotide-diphossugar_trans"/>
</dbReference>
<dbReference type="GO" id="GO:0046872">
    <property type="term" value="F:metal ion binding"/>
    <property type="evidence" value="ECO:0007669"/>
    <property type="project" value="UniProtKB-KW"/>
</dbReference>
<evidence type="ECO:0000256" key="2">
    <source>
        <dbReference type="ARBA" id="ARBA00022679"/>
    </source>
</evidence>
<comment type="function">
    <text evidence="8">Transfers a GMP moiety from GTP to Mo-molybdopterin (Mo-MPT) cofactor (Moco or molybdenum cofactor) to form Mo-molybdopterin guanine dinucleotide (Mo-MGD) cofactor.</text>
</comment>
<dbReference type="HAMAP" id="MF_00316">
    <property type="entry name" value="MobA"/>
    <property type="match status" value="1"/>
</dbReference>
<comment type="catalytic activity">
    <reaction evidence="8">
        <text>Mo-molybdopterin + GTP + H(+) = Mo-molybdopterin guanine dinucleotide + diphosphate</text>
        <dbReference type="Rhea" id="RHEA:34243"/>
        <dbReference type="ChEBI" id="CHEBI:15378"/>
        <dbReference type="ChEBI" id="CHEBI:33019"/>
        <dbReference type="ChEBI" id="CHEBI:37565"/>
        <dbReference type="ChEBI" id="CHEBI:71302"/>
        <dbReference type="ChEBI" id="CHEBI:71310"/>
        <dbReference type="EC" id="2.7.7.77"/>
    </reaction>
</comment>
<evidence type="ECO:0000256" key="4">
    <source>
        <dbReference type="ARBA" id="ARBA00022741"/>
    </source>
</evidence>
<dbReference type="PANTHER" id="PTHR19136">
    <property type="entry name" value="MOLYBDENUM COFACTOR GUANYLYLTRANSFERASE"/>
    <property type="match status" value="1"/>
</dbReference>
<accession>A0A0S4XNK9</accession>
<reference evidence="10" key="1">
    <citation type="submission" date="2015-11" db="EMBL/GenBank/DDBJ databases">
        <authorList>
            <person name="Zhang Y."/>
            <person name="Guo Z."/>
        </authorList>
    </citation>
    <scope>NUCLEOTIDE SEQUENCE</scope>
    <source>
        <strain evidence="10">BN30871</strain>
    </source>
</reference>
<dbReference type="CDD" id="cd02503">
    <property type="entry name" value="MobA"/>
    <property type="match status" value="1"/>
</dbReference>
<comment type="cofactor">
    <cofactor evidence="8">
        <name>Mg(2+)</name>
        <dbReference type="ChEBI" id="CHEBI:18420"/>
    </cofactor>
</comment>
<comment type="domain">
    <text evidence="8">The N-terminal domain determines nucleotide recognition and specific binding, while the C-terminal domain determines the specific binding to the target protein.</text>
</comment>
<evidence type="ECO:0000256" key="3">
    <source>
        <dbReference type="ARBA" id="ARBA00022723"/>
    </source>
</evidence>
<feature type="binding site" evidence="8">
    <location>
        <position position="68"/>
    </location>
    <ligand>
        <name>GTP</name>
        <dbReference type="ChEBI" id="CHEBI:37565"/>
    </ligand>
</feature>
<dbReference type="NCBIfam" id="NF001837">
    <property type="entry name" value="PRK00560.1"/>
    <property type="match status" value="1"/>
</dbReference>